<evidence type="ECO:0000256" key="7">
    <source>
        <dbReference type="SAM" id="Phobius"/>
    </source>
</evidence>
<proteinExistence type="predicted"/>
<evidence type="ECO:0000256" key="5">
    <source>
        <dbReference type="ARBA" id="ARBA00023136"/>
    </source>
</evidence>
<evidence type="ECO:0000256" key="2">
    <source>
        <dbReference type="ARBA" id="ARBA00022475"/>
    </source>
</evidence>
<dbReference type="PANTHER" id="PTHR32309:SF13">
    <property type="entry name" value="FERRIC ENTEROBACTIN TRANSPORT PROTEIN FEPE"/>
    <property type="match status" value="1"/>
</dbReference>
<dbReference type="InterPro" id="IPR032807">
    <property type="entry name" value="GNVR"/>
</dbReference>
<keyword evidence="3 7" id="KW-0812">Transmembrane</keyword>
<comment type="caution">
    <text evidence="10">The sequence shown here is derived from an EMBL/GenBank/DDBJ whole genome shotgun (WGS) entry which is preliminary data.</text>
</comment>
<feature type="coiled-coil region" evidence="6">
    <location>
        <begin position="286"/>
        <end position="349"/>
    </location>
</feature>
<keyword evidence="2" id="KW-1003">Cell membrane</keyword>
<evidence type="ECO:0000256" key="6">
    <source>
        <dbReference type="SAM" id="Coils"/>
    </source>
</evidence>
<dbReference type="GO" id="GO:0005886">
    <property type="term" value="C:plasma membrane"/>
    <property type="evidence" value="ECO:0007669"/>
    <property type="project" value="UniProtKB-SubCell"/>
</dbReference>
<dbReference type="Proteomes" id="UP000316852">
    <property type="component" value="Unassembled WGS sequence"/>
</dbReference>
<dbReference type="InterPro" id="IPR003856">
    <property type="entry name" value="LPS_length_determ_N"/>
</dbReference>
<sequence>MGLRQYWIVIRRRKRLVLACLVSCIGLAIALNELTTPVYRSSIRVEMRREQSRSPLTGAVTESPTSQSDNQALLTAAEILTSRTLMAQVVTSLERQGTPIGPRGMPQDLEQKVDWLLARVTVEPLRDTRLILISVEHSNVNAAVRIAKAIAENFVRSQRDERSQSETTLASYLRAQAADVKKRVEDLEQRTRDTKQPGVYSLDGKIQQVTATVAELNASYAKTKTQDLTMSSQLDVIRRVLRNAQIDPNEIPIHTDILDGLRRDVIVSNTALEKAREMYGANHPKLVALQSENDEIRRNLRQEVKNAVYSLSNERSILVGREESLRAAIAQAESELRSLNEEAEKFSTVEAEIKSDRDLYNLLMARIHEVEITGEIKSPPLRVIEAATVDLRPVRPRKFLNLGVGVLLGLLSGSGLAFLLDSFRRTIRTPEDVDQHLQLPVLGLIPKESIP</sequence>
<dbReference type="AlphaFoldDB" id="A0A538T2D1"/>
<evidence type="ECO:0000313" key="11">
    <source>
        <dbReference type="Proteomes" id="UP000316852"/>
    </source>
</evidence>
<dbReference type="Pfam" id="PF13807">
    <property type="entry name" value="GNVR"/>
    <property type="match status" value="1"/>
</dbReference>
<evidence type="ECO:0000256" key="4">
    <source>
        <dbReference type="ARBA" id="ARBA00022989"/>
    </source>
</evidence>
<name>A0A538T2D1_UNCEI</name>
<dbReference type="Pfam" id="PF02706">
    <property type="entry name" value="Wzz"/>
    <property type="match status" value="1"/>
</dbReference>
<evidence type="ECO:0008006" key="12">
    <source>
        <dbReference type="Google" id="ProtNLM"/>
    </source>
</evidence>
<evidence type="ECO:0000256" key="1">
    <source>
        <dbReference type="ARBA" id="ARBA00004651"/>
    </source>
</evidence>
<evidence type="ECO:0000256" key="3">
    <source>
        <dbReference type="ARBA" id="ARBA00022692"/>
    </source>
</evidence>
<reference evidence="10 11" key="1">
    <citation type="journal article" date="2019" name="Nat. Microbiol.">
        <title>Mediterranean grassland soil C-N compound turnover is dependent on rainfall and depth, and is mediated by genomically divergent microorganisms.</title>
        <authorList>
            <person name="Diamond S."/>
            <person name="Andeer P.F."/>
            <person name="Li Z."/>
            <person name="Crits-Christoph A."/>
            <person name="Burstein D."/>
            <person name="Anantharaman K."/>
            <person name="Lane K.R."/>
            <person name="Thomas B.C."/>
            <person name="Pan C."/>
            <person name="Northen T.R."/>
            <person name="Banfield J.F."/>
        </authorList>
    </citation>
    <scope>NUCLEOTIDE SEQUENCE [LARGE SCALE GENOMIC DNA]</scope>
    <source>
        <strain evidence="10">WS_6</strain>
    </source>
</reference>
<dbReference type="GO" id="GO:0004713">
    <property type="term" value="F:protein tyrosine kinase activity"/>
    <property type="evidence" value="ECO:0007669"/>
    <property type="project" value="TreeGrafter"/>
</dbReference>
<feature type="transmembrane region" description="Helical" evidence="7">
    <location>
        <begin position="399"/>
        <end position="420"/>
    </location>
</feature>
<dbReference type="InterPro" id="IPR050445">
    <property type="entry name" value="Bact_polysacc_biosynth/exp"/>
</dbReference>
<feature type="domain" description="Tyrosine-protein kinase G-rich" evidence="9">
    <location>
        <begin position="352"/>
        <end position="419"/>
    </location>
</feature>
<keyword evidence="5 7" id="KW-0472">Membrane</keyword>
<accession>A0A538T2D1</accession>
<comment type="subcellular location">
    <subcellularLocation>
        <location evidence="1">Cell membrane</location>
        <topology evidence="1">Multi-pass membrane protein</topology>
    </subcellularLocation>
</comment>
<evidence type="ECO:0000313" key="10">
    <source>
        <dbReference type="EMBL" id="TMQ57778.1"/>
    </source>
</evidence>
<evidence type="ECO:0000259" key="8">
    <source>
        <dbReference type="Pfam" id="PF02706"/>
    </source>
</evidence>
<feature type="domain" description="Polysaccharide chain length determinant N-terminal" evidence="8">
    <location>
        <begin position="3"/>
        <end position="92"/>
    </location>
</feature>
<protein>
    <recommendedName>
        <fullName evidence="12">Polysaccharide chain length determinant N-terminal domain-containing protein</fullName>
    </recommendedName>
</protein>
<keyword evidence="4 7" id="KW-1133">Transmembrane helix</keyword>
<dbReference type="EMBL" id="VBOW01000051">
    <property type="protein sequence ID" value="TMQ57778.1"/>
    <property type="molecule type" value="Genomic_DNA"/>
</dbReference>
<organism evidence="10 11">
    <name type="scientific">Eiseniibacteriota bacterium</name>
    <dbReference type="NCBI Taxonomy" id="2212470"/>
    <lineage>
        <taxon>Bacteria</taxon>
        <taxon>Candidatus Eiseniibacteriota</taxon>
    </lineage>
</organism>
<dbReference type="PANTHER" id="PTHR32309">
    <property type="entry name" value="TYROSINE-PROTEIN KINASE"/>
    <property type="match status" value="1"/>
</dbReference>
<evidence type="ECO:0000259" key="9">
    <source>
        <dbReference type="Pfam" id="PF13807"/>
    </source>
</evidence>
<keyword evidence="6" id="KW-0175">Coiled coil</keyword>
<gene>
    <name evidence="10" type="ORF">E6K76_09620</name>
</gene>